<dbReference type="EMBL" id="BAABME010004797">
    <property type="protein sequence ID" value="GAA0163594.1"/>
    <property type="molecule type" value="Genomic_DNA"/>
</dbReference>
<evidence type="ECO:0000313" key="1">
    <source>
        <dbReference type="EMBL" id="GAA0163594.1"/>
    </source>
</evidence>
<gene>
    <name evidence="1" type="ORF">LIER_19420</name>
</gene>
<comment type="caution">
    <text evidence="1">The sequence shown here is derived from an EMBL/GenBank/DDBJ whole genome shotgun (WGS) entry which is preliminary data.</text>
</comment>
<sequence>MKLEKKGHWGLLSVNIRWSSNMKKMHPWDLCLALALHTFPNSDIIPMDDNERSLSDLFGDIDIPDNIDFMFDNASYAYGFDLNKDSMLSSMTSCCWISSHEGEDSGASTIPNT</sequence>
<keyword evidence="2" id="KW-1185">Reference proteome</keyword>
<dbReference type="AlphaFoldDB" id="A0AAV3QHM0"/>
<reference evidence="1 2" key="1">
    <citation type="submission" date="2024-01" db="EMBL/GenBank/DDBJ databases">
        <title>The complete chloroplast genome sequence of Lithospermum erythrorhizon: insights into the phylogenetic relationship among Boraginaceae species and the maternal lineages of purple gromwells.</title>
        <authorList>
            <person name="Okada T."/>
            <person name="Watanabe K."/>
        </authorList>
    </citation>
    <scope>NUCLEOTIDE SEQUENCE [LARGE SCALE GENOMIC DNA]</scope>
</reference>
<name>A0AAV3QHM0_LITER</name>
<protein>
    <submittedName>
        <fullName evidence="1">Uncharacterized protein</fullName>
    </submittedName>
</protein>
<organism evidence="1 2">
    <name type="scientific">Lithospermum erythrorhizon</name>
    <name type="common">Purple gromwell</name>
    <name type="synonym">Lithospermum officinale var. erythrorhizon</name>
    <dbReference type="NCBI Taxonomy" id="34254"/>
    <lineage>
        <taxon>Eukaryota</taxon>
        <taxon>Viridiplantae</taxon>
        <taxon>Streptophyta</taxon>
        <taxon>Embryophyta</taxon>
        <taxon>Tracheophyta</taxon>
        <taxon>Spermatophyta</taxon>
        <taxon>Magnoliopsida</taxon>
        <taxon>eudicotyledons</taxon>
        <taxon>Gunneridae</taxon>
        <taxon>Pentapetalae</taxon>
        <taxon>asterids</taxon>
        <taxon>lamiids</taxon>
        <taxon>Boraginales</taxon>
        <taxon>Boraginaceae</taxon>
        <taxon>Boraginoideae</taxon>
        <taxon>Lithospermeae</taxon>
        <taxon>Lithospermum</taxon>
    </lineage>
</organism>
<evidence type="ECO:0000313" key="2">
    <source>
        <dbReference type="Proteomes" id="UP001454036"/>
    </source>
</evidence>
<proteinExistence type="predicted"/>
<dbReference type="Proteomes" id="UP001454036">
    <property type="component" value="Unassembled WGS sequence"/>
</dbReference>
<accession>A0AAV3QHM0</accession>